<dbReference type="GO" id="GO:0016818">
    <property type="term" value="F:hydrolase activity, acting on acid anhydrides, in phosphorus-containing anhydrides"/>
    <property type="evidence" value="ECO:0007669"/>
    <property type="project" value="InterPro"/>
</dbReference>
<dbReference type="RefSeq" id="WP_339094175.1">
    <property type="nucleotide sequence ID" value="NZ_LR743508.1"/>
</dbReference>
<dbReference type="GO" id="GO:0046872">
    <property type="term" value="F:metal ion binding"/>
    <property type="evidence" value="ECO:0007669"/>
    <property type="project" value="UniProtKB-KW"/>
</dbReference>
<dbReference type="PROSITE" id="PS51462">
    <property type="entry name" value="NUDIX"/>
    <property type="match status" value="1"/>
</dbReference>
<dbReference type="SUPFAM" id="SSF55811">
    <property type="entry name" value="Nudix"/>
    <property type="match status" value="1"/>
</dbReference>
<dbReference type="InterPro" id="IPR000086">
    <property type="entry name" value="NUDIX_hydrolase_dom"/>
</dbReference>
<evidence type="ECO:0000256" key="2">
    <source>
        <dbReference type="ARBA" id="ARBA00001946"/>
    </source>
</evidence>
<proteinExistence type="predicted"/>
<dbReference type="InterPro" id="IPR015797">
    <property type="entry name" value="NUDIX_hydrolase-like_dom_sf"/>
</dbReference>
<name>A0A679JAU3_VARPD</name>
<dbReference type="PANTHER" id="PTHR12318:SF0">
    <property type="entry name" value="ACYL-COENZYME A DIPHOSPHATASE NUDT19"/>
    <property type="match status" value="1"/>
</dbReference>
<evidence type="ECO:0000256" key="1">
    <source>
        <dbReference type="ARBA" id="ARBA00001936"/>
    </source>
</evidence>
<reference evidence="9" key="1">
    <citation type="submission" date="2019-12" db="EMBL/GenBank/DDBJ databases">
        <authorList>
            <person name="Cremers G."/>
        </authorList>
    </citation>
    <scope>NUCLEOTIDE SEQUENCE</scope>
    <source>
        <strain evidence="9">Vvax</strain>
    </source>
</reference>
<organism evidence="9">
    <name type="scientific">Variovorax paradoxus</name>
    <dbReference type="NCBI Taxonomy" id="34073"/>
    <lineage>
        <taxon>Bacteria</taxon>
        <taxon>Pseudomonadati</taxon>
        <taxon>Pseudomonadota</taxon>
        <taxon>Betaproteobacteria</taxon>
        <taxon>Burkholderiales</taxon>
        <taxon>Comamonadaceae</taxon>
        <taxon>Variovorax</taxon>
    </lineage>
</organism>
<feature type="region of interest" description="Disordered" evidence="7">
    <location>
        <begin position="1"/>
        <end position="20"/>
    </location>
</feature>
<evidence type="ECO:0000256" key="4">
    <source>
        <dbReference type="ARBA" id="ARBA00022801"/>
    </source>
</evidence>
<comment type="cofactor">
    <cofactor evidence="2">
        <name>Mg(2+)</name>
        <dbReference type="ChEBI" id="CHEBI:18420"/>
    </cofactor>
</comment>
<dbReference type="AlphaFoldDB" id="A0A679JAU3"/>
<feature type="domain" description="Nudix hydrolase" evidence="8">
    <location>
        <begin position="26"/>
        <end position="235"/>
    </location>
</feature>
<dbReference type="PANTHER" id="PTHR12318">
    <property type="entry name" value="TESTOSTERONE-REGULATED PROTEIN RP2"/>
    <property type="match status" value="1"/>
</dbReference>
<dbReference type="CDD" id="cd18870">
    <property type="entry name" value="NUDIX_AcylCoAdiphos_Nudt19"/>
    <property type="match status" value="1"/>
</dbReference>
<evidence type="ECO:0000256" key="3">
    <source>
        <dbReference type="ARBA" id="ARBA00022723"/>
    </source>
</evidence>
<accession>A0A679JAU3</accession>
<evidence type="ECO:0000256" key="7">
    <source>
        <dbReference type="SAM" id="MobiDB-lite"/>
    </source>
</evidence>
<dbReference type="InterPro" id="IPR039121">
    <property type="entry name" value="NUDT19"/>
</dbReference>
<evidence type="ECO:0000313" key="9">
    <source>
        <dbReference type="EMBL" id="CAA2109985.1"/>
    </source>
</evidence>
<sequence>MSITTTTTTTPMNQGMKMPAAAGVRPVRTAASLIVLRDNAASGRGLEVLMLRRAEKEADQNSGASVFPGGTVDAHDPAMHASCCGLDDTAASLRLAVPANGLDYYVAAVRECFEESGLLFASDPSGALVALDALSATERSALRHSAELGSDALLHMCRERGWQLAVDRLRYFSHWLTPPGMPRRFDTRFFVAVAPQAQTPSADTRETVECMWLTPAEALSETRALKLMNVTRRILEQLQSFGSAQACMDHAQALSAVPMIMPRVATVKGGRHPVNPWEPAYEELGRIDPDGHGQGHHELEDGLVVRLSAHVVRVTTGAPAVRNSYLVGGGAGNEWALIDPPQDDGALAVVRAAAPGEIRWTLVTGASDPGQGAGDVLDIGGLTLKTVQLAGARCFLFEQEHTLFSGNATRADVAALAGTLDWIAPAQGFLQTRAEPMQPLLEPT</sequence>
<keyword evidence="4" id="KW-0378">Hydrolase</keyword>
<evidence type="ECO:0000256" key="5">
    <source>
        <dbReference type="ARBA" id="ARBA00022842"/>
    </source>
</evidence>
<feature type="compositionally biased region" description="Low complexity" evidence="7">
    <location>
        <begin position="1"/>
        <end position="10"/>
    </location>
</feature>
<gene>
    <name evidence="9" type="ORF">VVAX_06257</name>
</gene>
<evidence type="ECO:0000259" key="8">
    <source>
        <dbReference type="PROSITE" id="PS51462"/>
    </source>
</evidence>
<comment type="cofactor">
    <cofactor evidence="1">
        <name>Mn(2+)</name>
        <dbReference type="ChEBI" id="CHEBI:29035"/>
    </cofactor>
</comment>
<keyword evidence="5" id="KW-0460">Magnesium</keyword>
<evidence type="ECO:0000256" key="6">
    <source>
        <dbReference type="ARBA" id="ARBA00023211"/>
    </source>
</evidence>
<dbReference type="EMBL" id="LR743508">
    <property type="protein sequence ID" value="CAA2109985.1"/>
    <property type="molecule type" value="Genomic_DNA"/>
</dbReference>
<dbReference type="Gene3D" id="3.90.79.10">
    <property type="entry name" value="Nucleoside Triphosphate Pyrophosphohydrolase"/>
    <property type="match status" value="1"/>
</dbReference>
<keyword evidence="6" id="KW-0464">Manganese</keyword>
<keyword evidence="3" id="KW-0479">Metal-binding</keyword>
<protein>
    <recommendedName>
        <fullName evidence="8">Nudix hydrolase domain-containing protein</fullName>
    </recommendedName>
</protein>